<reference evidence="7" key="1">
    <citation type="submission" date="2017-05" db="EMBL/GenBank/DDBJ databases">
        <authorList>
            <person name="Macchi M."/>
            <person name="Festa S."/>
            <person name="Coppotelli B.M."/>
            <person name="Morelli I.S."/>
        </authorList>
    </citation>
    <scope>NUCLEOTIDE SEQUENCE [LARGE SCALE GENOMIC DNA]</scope>
    <source>
        <strain evidence="7">I</strain>
    </source>
</reference>
<dbReference type="STRING" id="1122125.GCA_000423185_04826"/>
<dbReference type="SUPFAM" id="SSF46785">
    <property type="entry name" value="Winged helix' DNA-binding domain"/>
    <property type="match status" value="1"/>
</dbReference>
<feature type="domain" description="HTH lysR-type" evidence="5">
    <location>
        <begin position="2"/>
        <end position="59"/>
    </location>
</feature>
<protein>
    <recommendedName>
        <fullName evidence="5">HTH lysR-type domain-containing protein</fullName>
    </recommendedName>
</protein>
<evidence type="ECO:0000256" key="1">
    <source>
        <dbReference type="ARBA" id="ARBA00009437"/>
    </source>
</evidence>
<dbReference type="InterPro" id="IPR000847">
    <property type="entry name" value="LysR_HTH_N"/>
</dbReference>
<dbReference type="Pfam" id="PF03466">
    <property type="entry name" value="LysR_substrate"/>
    <property type="match status" value="1"/>
</dbReference>
<proteinExistence type="inferred from homology"/>
<organism evidence="6 7">
    <name type="scientific">Inquilinus limosus</name>
    <dbReference type="NCBI Taxonomy" id="171674"/>
    <lineage>
        <taxon>Bacteria</taxon>
        <taxon>Pseudomonadati</taxon>
        <taxon>Pseudomonadota</taxon>
        <taxon>Alphaproteobacteria</taxon>
        <taxon>Rhodospirillales</taxon>
        <taxon>Rhodospirillaceae</taxon>
        <taxon>Inquilinus</taxon>
    </lineage>
</organism>
<evidence type="ECO:0000256" key="3">
    <source>
        <dbReference type="ARBA" id="ARBA00023125"/>
    </source>
</evidence>
<sequence>MIELRLLRQFIAVAEERHVRRAAERLGMAQPPLSTAMRRLEDVVGAALFDRSRRRVALTPAGTALLEEARRTLAQAEHAVAVARQAGQGLTGLLRVTFVGSAMFERLPPVLKALRARHPGLALDLREATTMRQLDDLRGGRCDLGFVIPPLPDSEGLEQGSAWSEPMVAVVPADHALAGRRRIALADLAAEPFVMFPQGEGPGFHAAILEACAVAGFVPRIAQSAHQMHAIVSLVAAGFGVSLVPGPLRRLRPDGVRYLALAEPAPRARIAAVWRRADRSPALLQALALLREEMAQR</sequence>
<evidence type="ECO:0000256" key="2">
    <source>
        <dbReference type="ARBA" id="ARBA00023015"/>
    </source>
</evidence>
<dbReference type="PROSITE" id="PS50931">
    <property type="entry name" value="HTH_LYSR"/>
    <property type="match status" value="1"/>
</dbReference>
<dbReference type="PANTHER" id="PTHR30346:SF28">
    <property type="entry name" value="HTH-TYPE TRANSCRIPTIONAL REGULATOR CYNR"/>
    <property type="match status" value="1"/>
</dbReference>
<comment type="caution">
    <text evidence="6">The sequence shown here is derived from an EMBL/GenBank/DDBJ whole genome shotgun (WGS) entry which is preliminary data.</text>
</comment>
<dbReference type="CDD" id="cd08414">
    <property type="entry name" value="PBP2_LTTR_aromatics_like"/>
    <property type="match status" value="1"/>
</dbReference>
<dbReference type="FunFam" id="1.10.10.10:FF:000001">
    <property type="entry name" value="LysR family transcriptional regulator"/>
    <property type="match status" value="1"/>
</dbReference>
<dbReference type="AlphaFoldDB" id="A0A211ZJ46"/>
<dbReference type="GO" id="GO:0032993">
    <property type="term" value="C:protein-DNA complex"/>
    <property type="evidence" value="ECO:0007669"/>
    <property type="project" value="TreeGrafter"/>
</dbReference>
<gene>
    <name evidence="6" type="ORF">BWR60_20495</name>
</gene>
<accession>A0A211ZJ46</accession>
<comment type="similarity">
    <text evidence="1">Belongs to the LysR transcriptional regulatory family.</text>
</comment>
<dbReference type="InterPro" id="IPR036390">
    <property type="entry name" value="WH_DNA-bd_sf"/>
</dbReference>
<dbReference type="InterPro" id="IPR005119">
    <property type="entry name" value="LysR_subst-bd"/>
</dbReference>
<dbReference type="EMBL" id="NHON01000040">
    <property type="protein sequence ID" value="OWJ65273.1"/>
    <property type="molecule type" value="Genomic_DNA"/>
</dbReference>
<keyword evidence="7" id="KW-1185">Reference proteome</keyword>
<evidence type="ECO:0000256" key="4">
    <source>
        <dbReference type="ARBA" id="ARBA00023163"/>
    </source>
</evidence>
<dbReference type="Proteomes" id="UP000196655">
    <property type="component" value="Unassembled WGS sequence"/>
</dbReference>
<dbReference type="PANTHER" id="PTHR30346">
    <property type="entry name" value="TRANSCRIPTIONAL DUAL REGULATOR HCAR-RELATED"/>
    <property type="match status" value="1"/>
</dbReference>
<name>A0A211ZJ46_9PROT</name>
<evidence type="ECO:0000313" key="7">
    <source>
        <dbReference type="Proteomes" id="UP000196655"/>
    </source>
</evidence>
<dbReference type="GO" id="GO:0003700">
    <property type="term" value="F:DNA-binding transcription factor activity"/>
    <property type="evidence" value="ECO:0007669"/>
    <property type="project" value="InterPro"/>
</dbReference>
<keyword evidence="4" id="KW-0804">Transcription</keyword>
<evidence type="ECO:0000313" key="6">
    <source>
        <dbReference type="EMBL" id="OWJ65273.1"/>
    </source>
</evidence>
<dbReference type="Gene3D" id="3.40.190.10">
    <property type="entry name" value="Periplasmic binding protein-like II"/>
    <property type="match status" value="2"/>
</dbReference>
<dbReference type="InterPro" id="IPR036388">
    <property type="entry name" value="WH-like_DNA-bd_sf"/>
</dbReference>
<dbReference type="Pfam" id="PF00126">
    <property type="entry name" value="HTH_1"/>
    <property type="match status" value="1"/>
</dbReference>
<keyword evidence="3" id="KW-0238">DNA-binding</keyword>
<dbReference type="RefSeq" id="WP_088152869.1">
    <property type="nucleotide sequence ID" value="NZ_NHON01000040.1"/>
</dbReference>
<dbReference type="PRINTS" id="PR00039">
    <property type="entry name" value="HTHLYSR"/>
</dbReference>
<keyword evidence="2" id="KW-0805">Transcription regulation</keyword>
<evidence type="ECO:0000259" key="5">
    <source>
        <dbReference type="PROSITE" id="PS50931"/>
    </source>
</evidence>
<dbReference type="OrthoDB" id="9811588at2"/>
<dbReference type="Gene3D" id="1.10.10.10">
    <property type="entry name" value="Winged helix-like DNA-binding domain superfamily/Winged helix DNA-binding domain"/>
    <property type="match status" value="1"/>
</dbReference>
<dbReference type="SUPFAM" id="SSF53850">
    <property type="entry name" value="Periplasmic binding protein-like II"/>
    <property type="match status" value="1"/>
</dbReference>
<dbReference type="GO" id="GO:0003677">
    <property type="term" value="F:DNA binding"/>
    <property type="evidence" value="ECO:0007669"/>
    <property type="project" value="UniProtKB-KW"/>
</dbReference>